<protein>
    <submittedName>
        <fullName evidence="8">Xylogalacturonan beta-1,3-xylosyltransferase</fullName>
        <ecNumber evidence="8">2.4.2.41</ecNumber>
    </submittedName>
</protein>
<comment type="caution">
    <text evidence="8">The sequence shown here is derived from an EMBL/GenBank/DDBJ whole genome shotgun (WGS) entry which is preliminary data.</text>
</comment>
<organism evidence="8 9">
    <name type="scientific">Salvia divinorum</name>
    <name type="common">Maria pastora</name>
    <name type="synonym">Diviner's sage</name>
    <dbReference type="NCBI Taxonomy" id="28513"/>
    <lineage>
        <taxon>Eukaryota</taxon>
        <taxon>Viridiplantae</taxon>
        <taxon>Streptophyta</taxon>
        <taxon>Embryophyta</taxon>
        <taxon>Tracheophyta</taxon>
        <taxon>Spermatophyta</taxon>
        <taxon>Magnoliopsida</taxon>
        <taxon>eudicotyledons</taxon>
        <taxon>Gunneridae</taxon>
        <taxon>Pentapetalae</taxon>
        <taxon>asterids</taxon>
        <taxon>lamiids</taxon>
        <taxon>Lamiales</taxon>
        <taxon>Lamiaceae</taxon>
        <taxon>Nepetoideae</taxon>
        <taxon>Mentheae</taxon>
        <taxon>Salviinae</taxon>
        <taxon>Salvia</taxon>
        <taxon>Salvia subgen. Calosphace</taxon>
    </lineage>
</organism>
<proteinExistence type="inferred from homology"/>
<evidence type="ECO:0000256" key="4">
    <source>
        <dbReference type="ARBA" id="ARBA00022968"/>
    </source>
</evidence>
<evidence type="ECO:0000256" key="1">
    <source>
        <dbReference type="ARBA" id="ARBA00004323"/>
    </source>
</evidence>
<feature type="region of interest" description="Disordered" evidence="6">
    <location>
        <begin position="81"/>
        <end position="137"/>
    </location>
</feature>
<dbReference type="InterPro" id="IPR040911">
    <property type="entry name" value="Exostosin_GT47"/>
</dbReference>
<keyword evidence="3 8" id="KW-0328">Glycosyltransferase</keyword>
<dbReference type="InterPro" id="IPR004263">
    <property type="entry name" value="Exostosin"/>
</dbReference>
<accession>A0ABD1HMJ9</accession>
<dbReference type="PANTHER" id="PTHR11062:SF365">
    <property type="entry name" value="EXOSTOSIN GT47 DOMAIN-CONTAINING PROTEIN"/>
    <property type="match status" value="1"/>
</dbReference>
<evidence type="ECO:0000313" key="8">
    <source>
        <dbReference type="EMBL" id="KAL1557255.1"/>
    </source>
</evidence>
<evidence type="ECO:0000256" key="3">
    <source>
        <dbReference type="ARBA" id="ARBA00022676"/>
    </source>
</evidence>
<dbReference type="Pfam" id="PF03016">
    <property type="entry name" value="Exostosin_GT47"/>
    <property type="match status" value="1"/>
</dbReference>
<feature type="compositionally biased region" description="Low complexity" evidence="6">
    <location>
        <begin position="89"/>
        <end position="134"/>
    </location>
</feature>
<dbReference type="GO" id="GO:0102983">
    <property type="term" value="F:xylogalacturonan beta-1,3-xylosyltransferase activity"/>
    <property type="evidence" value="ECO:0007669"/>
    <property type="project" value="UniProtKB-EC"/>
</dbReference>
<keyword evidence="8" id="KW-0808">Transferase</keyword>
<evidence type="ECO:0000256" key="6">
    <source>
        <dbReference type="SAM" id="MobiDB-lite"/>
    </source>
</evidence>
<reference evidence="8 9" key="1">
    <citation type="submission" date="2024-06" db="EMBL/GenBank/DDBJ databases">
        <title>A chromosome level genome sequence of Diviner's sage (Salvia divinorum).</title>
        <authorList>
            <person name="Ford S.A."/>
            <person name="Ro D.-K."/>
            <person name="Ness R.W."/>
            <person name="Phillips M.A."/>
        </authorList>
    </citation>
    <scope>NUCLEOTIDE SEQUENCE [LARGE SCALE GENOMIC DNA]</scope>
    <source>
        <strain evidence="8">SAF-2024a</strain>
        <tissue evidence="8">Leaf</tissue>
    </source>
</reference>
<comment type="similarity">
    <text evidence="2">Belongs to the glycosyltransferase 47 family.</text>
</comment>
<dbReference type="AlphaFoldDB" id="A0ABD1HMJ9"/>
<name>A0ABD1HMJ9_SALDI</name>
<keyword evidence="4" id="KW-0812">Transmembrane</keyword>
<feature type="domain" description="Exostosin GT47" evidence="7">
    <location>
        <begin position="147"/>
        <end position="284"/>
    </location>
</feature>
<evidence type="ECO:0000259" key="7">
    <source>
        <dbReference type="Pfam" id="PF03016"/>
    </source>
</evidence>
<dbReference type="EC" id="2.4.2.41" evidence="8"/>
<keyword evidence="5" id="KW-0333">Golgi apparatus</keyword>
<sequence length="335" mass="37583">MGKLKFGVASVITIEEELSRDRAAILEAGRSHTYIFNNNHNYFIPRGTIYRNSRAFHQSYVEMEKRFKVWVYREGEPPLFHLAPRRPIRTTPTPSSSPSLSPTSSTTSTAPTATSTQSASATSSRTTSPSWPTSIPNGTGALAQTISSFHAMIGGLTLLLRIPSSSRTSFVSSATPTSLKGGAHGAIREALLCHWKDKDKDLQVHEYLPKNISYLDLMSRAKYCLCPSGYEVASPRLVESMHVGCVPVIISEGYPTPFSDILDWSTFSIHIPARRIPEIKKILEGIETEEYEERQKQVLEARRHFVINRPARRCDVLNMVFHSVWLRSLNVRLHL</sequence>
<gene>
    <name evidence="8" type="ORF">AAHA92_07853</name>
</gene>
<dbReference type="PANTHER" id="PTHR11062">
    <property type="entry name" value="EXOSTOSIN HEPARAN SULFATE GLYCOSYLTRANSFERASE -RELATED"/>
    <property type="match status" value="1"/>
</dbReference>
<evidence type="ECO:0000256" key="2">
    <source>
        <dbReference type="ARBA" id="ARBA00010271"/>
    </source>
</evidence>
<evidence type="ECO:0000256" key="5">
    <source>
        <dbReference type="ARBA" id="ARBA00023034"/>
    </source>
</evidence>
<comment type="subcellular location">
    <subcellularLocation>
        <location evidence="1">Golgi apparatus membrane</location>
        <topology evidence="1">Single-pass type II membrane protein</topology>
    </subcellularLocation>
</comment>
<dbReference type="Proteomes" id="UP001567538">
    <property type="component" value="Unassembled WGS sequence"/>
</dbReference>
<evidence type="ECO:0000313" key="9">
    <source>
        <dbReference type="Proteomes" id="UP001567538"/>
    </source>
</evidence>
<keyword evidence="4" id="KW-0735">Signal-anchor</keyword>
<keyword evidence="9" id="KW-1185">Reference proteome</keyword>
<dbReference type="GO" id="GO:0000139">
    <property type="term" value="C:Golgi membrane"/>
    <property type="evidence" value="ECO:0007669"/>
    <property type="project" value="UniProtKB-SubCell"/>
</dbReference>
<dbReference type="EMBL" id="JBEAFC010000004">
    <property type="protein sequence ID" value="KAL1557255.1"/>
    <property type="molecule type" value="Genomic_DNA"/>
</dbReference>